<sequence length="629" mass="68272">MRGRGKGERWQDSPSSAASNQERWPVSFAAVVAGAPPAPAAAAPAFPAQPPRLTSVVMLPAAQSQTQPMVAARETAAPRAPVTSWLGERVPVTARLSPPLPEPGWQTVPPRRWRRVRSPPALKKEIPADMVGKYFNCLAKDHVKKDCRNPTRCRRCKQLGHHISEFASAFAGARLTASRPEKSVSVEQAAEVLAAGTGIPRSEFSVHRFAPENFIIGFATAQLRDQVERCRRVDSSLLSPILKPWTRQAQAWLRTLSRKVFLELEGFPAHVWSWQTAATIISPSCWLEKLHPDTADCEDWSVFKLEARTADPGRIPKVVEFQIDEPEPPREDADDPIFGHLPLLLREKKDYEDKSSSEEDSFPSSDGNSGHGGRPEMPPTDGYGGGPKKYFFNYSRGQQGQKNLPVLACSLSSSVVVPELQAVLIPTPGLKAGPPRQLLTFGRKHQPSPVAEGQGKSLFPASPHPPGGPAQHRDSQLPEGLGPEPASETVPDGQPGPEADGLDLVDGAAHGGPGLGLFQKAILELPRPVLQTTPPLTRTRKAPRLQSRSDCLTRKAARSTRGLNSVARAQRHLMLKLGIIEHDDEASTDTVERYGQLFDHALSSTLIEALATIFNLTPPVCTEGGGLAV</sequence>
<dbReference type="Proteomes" id="UP000479710">
    <property type="component" value="Unassembled WGS sequence"/>
</dbReference>
<comment type="caution">
    <text evidence="2">The sequence shown here is derived from an EMBL/GenBank/DDBJ whole genome shotgun (WGS) entry which is preliminary data.</text>
</comment>
<feature type="compositionally biased region" description="Polar residues" evidence="1">
    <location>
        <begin position="12"/>
        <end position="22"/>
    </location>
</feature>
<dbReference type="InterPro" id="IPR053253">
    <property type="entry name" value="Sex_diff_modulator"/>
</dbReference>
<feature type="region of interest" description="Disordered" evidence="1">
    <location>
        <begin position="350"/>
        <end position="389"/>
    </location>
</feature>
<keyword evidence="3" id="KW-1185">Reference proteome</keyword>
<evidence type="ECO:0000256" key="1">
    <source>
        <dbReference type="SAM" id="MobiDB-lite"/>
    </source>
</evidence>
<accession>A0A6G1DBC0</accession>
<gene>
    <name evidence="2" type="ORF">E2562_030646</name>
</gene>
<proteinExistence type="predicted"/>
<reference evidence="2 3" key="1">
    <citation type="submission" date="2019-11" db="EMBL/GenBank/DDBJ databases">
        <title>Whole genome sequence of Oryza granulata.</title>
        <authorList>
            <person name="Li W."/>
        </authorList>
    </citation>
    <scope>NUCLEOTIDE SEQUENCE [LARGE SCALE GENOMIC DNA]</scope>
    <source>
        <strain evidence="3">cv. Menghai</strain>
        <tissue evidence="2">Leaf</tissue>
    </source>
</reference>
<evidence type="ECO:0008006" key="4">
    <source>
        <dbReference type="Google" id="ProtNLM"/>
    </source>
</evidence>
<dbReference type="PANTHER" id="PTHR33087:SF42">
    <property type="entry name" value="DUF4283 DOMAIN-CONTAINING PROTEIN"/>
    <property type="match status" value="1"/>
</dbReference>
<dbReference type="OrthoDB" id="696323at2759"/>
<protein>
    <recommendedName>
        <fullName evidence="4">DUF4283 domain-containing protein</fullName>
    </recommendedName>
</protein>
<name>A0A6G1DBC0_9ORYZ</name>
<organism evidence="2 3">
    <name type="scientific">Oryza meyeriana var. granulata</name>
    <dbReference type="NCBI Taxonomy" id="110450"/>
    <lineage>
        <taxon>Eukaryota</taxon>
        <taxon>Viridiplantae</taxon>
        <taxon>Streptophyta</taxon>
        <taxon>Embryophyta</taxon>
        <taxon>Tracheophyta</taxon>
        <taxon>Spermatophyta</taxon>
        <taxon>Magnoliopsida</taxon>
        <taxon>Liliopsida</taxon>
        <taxon>Poales</taxon>
        <taxon>Poaceae</taxon>
        <taxon>BOP clade</taxon>
        <taxon>Oryzoideae</taxon>
        <taxon>Oryzeae</taxon>
        <taxon>Oryzinae</taxon>
        <taxon>Oryza</taxon>
        <taxon>Oryza meyeriana</taxon>
    </lineage>
</organism>
<feature type="compositionally biased region" description="Basic and acidic residues" evidence="1">
    <location>
        <begin position="1"/>
        <end position="11"/>
    </location>
</feature>
<dbReference type="PANTHER" id="PTHR33087">
    <property type="entry name" value="OS07G0539200 PROTEIN"/>
    <property type="match status" value="1"/>
</dbReference>
<dbReference type="Gene3D" id="4.10.60.10">
    <property type="entry name" value="Zinc finger, CCHC-type"/>
    <property type="match status" value="1"/>
</dbReference>
<feature type="region of interest" description="Disordered" evidence="1">
    <location>
        <begin position="426"/>
        <end position="510"/>
    </location>
</feature>
<evidence type="ECO:0000313" key="2">
    <source>
        <dbReference type="EMBL" id="KAF0909033.1"/>
    </source>
</evidence>
<dbReference type="AlphaFoldDB" id="A0A6G1DBC0"/>
<dbReference type="EMBL" id="SPHZ02000007">
    <property type="protein sequence ID" value="KAF0909033.1"/>
    <property type="molecule type" value="Genomic_DNA"/>
</dbReference>
<evidence type="ECO:0000313" key="3">
    <source>
        <dbReference type="Proteomes" id="UP000479710"/>
    </source>
</evidence>
<feature type="region of interest" description="Disordered" evidence="1">
    <location>
        <begin position="1"/>
        <end position="23"/>
    </location>
</feature>